<name>A0A9W9EUS2_9EURO</name>
<sequence length="406" mass="46987">MHAVIALLSLYFNILISTIRSWIEYVRPQNQYLSLIKNLKPQHASVHKLQYMIHKDGAGSWPPRGSYRDSWPSELQPYHDIFVKLAPLVPVLDPSMDPSINAMRRDEYRQRVQKLLEQRLDVAKVTSLLSTAMIKEYSVMTNEAFNGFYACISALRHAYRWATVPVVKIVQEEKIVKFPVELDIPWDFICQRYGIESGGGNTMSNFHCNLDMENKRVTYAINGSLPEPIPSAEYNLIYAFTEPERKALPTYYHIVQSITRYEEHQIDECIQHMEMIIPHLKSAFKIYYEYIVDSKIPYSVFTAYIQGFHGWAAGEIIDGEYVEYDGTSGANLVMFVMLDYYLELKPFLKEDDFPKYFSSAQRSFLASIKASSFRTAAENAGHIDVMKKFEALAKQLRVCFPIHFDE</sequence>
<keyword evidence="7" id="KW-1185">Reference proteome</keyword>
<evidence type="ECO:0000256" key="5">
    <source>
        <dbReference type="SAM" id="SignalP"/>
    </source>
</evidence>
<feature type="signal peptide" evidence="5">
    <location>
        <begin position="1"/>
        <end position="21"/>
    </location>
</feature>
<dbReference type="Gene3D" id="1.20.58.480">
    <property type="match status" value="1"/>
</dbReference>
<dbReference type="InterPro" id="IPR000898">
    <property type="entry name" value="Indolamine_dOase"/>
</dbReference>
<dbReference type="AlphaFoldDB" id="A0A9W9EUS2"/>
<keyword evidence="4" id="KW-0223">Dioxygenase</keyword>
<comment type="caution">
    <text evidence="6">The sequence shown here is derived from an EMBL/GenBank/DDBJ whole genome shotgun (WGS) entry which is preliminary data.</text>
</comment>
<dbReference type="SUPFAM" id="SSF140959">
    <property type="entry name" value="Indolic compounds 2,3-dioxygenase-like"/>
    <property type="match status" value="1"/>
</dbReference>
<reference evidence="6" key="2">
    <citation type="journal article" date="2023" name="IMA Fungus">
        <title>Comparative genomic study of the Penicillium genus elucidates a diverse pangenome and 15 lateral gene transfer events.</title>
        <authorList>
            <person name="Petersen C."/>
            <person name="Sorensen T."/>
            <person name="Nielsen M.R."/>
            <person name="Sondergaard T.E."/>
            <person name="Sorensen J.L."/>
            <person name="Fitzpatrick D.A."/>
            <person name="Frisvad J.C."/>
            <person name="Nielsen K.L."/>
        </authorList>
    </citation>
    <scope>NUCLEOTIDE SEQUENCE</scope>
    <source>
        <strain evidence="6">IBT 30069</strain>
    </source>
</reference>
<evidence type="ECO:0000256" key="4">
    <source>
        <dbReference type="RuleBase" id="RU369119"/>
    </source>
</evidence>
<dbReference type="Proteomes" id="UP001149165">
    <property type="component" value="Unassembled WGS sequence"/>
</dbReference>
<dbReference type="PANTHER" id="PTHR28657">
    <property type="entry name" value="INDOLEAMINE 2,3-DIOXYGENASE"/>
    <property type="match status" value="1"/>
</dbReference>
<accession>A0A9W9EUS2</accession>
<reference evidence="6" key="1">
    <citation type="submission" date="2022-11" db="EMBL/GenBank/DDBJ databases">
        <authorList>
            <person name="Petersen C."/>
        </authorList>
    </citation>
    <scope>NUCLEOTIDE SEQUENCE</scope>
    <source>
        <strain evidence="6">IBT 30069</strain>
    </source>
</reference>
<evidence type="ECO:0000313" key="6">
    <source>
        <dbReference type="EMBL" id="KAJ5088342.1"/>
    </source>
</evidence>
<dbReference type="GO" id="GO:0019441">
    <property type="term" value="P:L-tryptophan catabolic process to kynurenine"/>
    <property type="evidence" value="ECO:0007669"/>
    <property type="project" value="UniProtKB-UniRule"/>
</dbReference>
<proteinExistence type="inferred from homology"/>
<keyword evidence="2 4" id="KW-0479">Metal-binding</keyword>
<dbReference type="PANTHER" id="PTHR28657:SF11">
    <property type="entry name" value="INDOLEAMINE 2,3-DIOXYGENASE"/>
    <property type="match status" value="1"/>
</dbReference>
<dbReference type="GO" id="GO:0033754">
    <property type="term" value="F:indoleamine 2,3-dioxygenase activity"/>
    <property type="evidence" value="ECO:0007669"/>
    <property type="project" value="UniProtKB-EC"/>
</dbReference>
<dbReference type="GO" id="GO:0020037">
    <property type="term" value="F:heme binding"/>
    <property type="evidence" value="ECO:0007669"/>
    <property type="project" value="UniProtKB-UniRule"/>
</dbReference>
<comment type="function">
    <text evidence="4">Produces N-formyl-kynurenine through the oxidation of tryptophan.</text>
</comment>
<feature type="non-terminal residue" evidence="6">
    <location>
        <position position="1"/>
    </location>
</feature>
<comment type="similarity">
    <text evidence="1 4">Belongs to the indoleamine 2,3-dioxygenase family.</text>
</comment>
<keyword evidence="4" id="KW-0560">Oxidoreductase</keyword>
<protein>
    <recommendedName>
        <fullName evidence="4">Indoleamine 2,3-dioxygenase</fullName>
        <ecNumber evidence="4">1.13.11.52</ecNumber>
    </recommendedName>
</protein>
<evidence type="ECO:0000313" key="7">
    <source>
        <dbReference type="Proteomes" id="UP001149165"/>
    </source>
</evidence>
<dbReference type="GO" id="GO:0005737">
    <property type="term" value="C:cytoplasm"/>
    <property type="evidence" value="ECO:0007669"/>
    <property type="project" value="TreeGrafter"/>
</dbReference>
<evidence type="ECO:0000256" key="3">
    <source>
        <dbReference type="ARBA" id="ARBA00023004"/>
    </source>
</evidence>
<evidence type="ECO:0000256" key="1">
    <source>
        <dbReference type="ARBA" id="ARBA00007119"/>
    </source>
</evidence>
<dbReference type="GO" id="GO:0034354">
    <property type="term" value="P:'de novo' NAD+ biosynthetic process from L-tryptophan"/>
    <property type="evidence" value="ECO:0007669"/>
    <property type="project" value="TreeGrafter"/>
</dbReference>
<dbReference type="EC" id="1.13.11.52" evidence="4"/>
<comment type="catalytic activity">
    <reaction evidence="4">
        <text>L-tryptophan + O2 = N-formyl-L-kynurenine</text>
        <dbReference type="Rhea" id="RHEA:24536"/>
        <dbReference type="ChEBI" id="CHEBI:15379"/>
        <dbReference type="ChEBI" id="CHEBI:57912"/>
        <dbReference type="ChEBI" id="CHEBI:58629"/>
    </reaction>
</comment>
<dbReference type="GO" id="GO:0046872">
    <property type="term" value="F:metal ion binding"/>
    <property type="evidence" value="ECO:0007669"/>
    <property type="project" value="UniProtKB-UniRule"/>
</dbReference>
<feature type="chain" id="PRO_5040719147" description="Indoleamine 2,3-dioxygenase" evidence="5">
    <location>
        <begin position="22"/>
        <end position="406"/>
    </location>
</feature>
<evidence type="ECO:0000256" key="2">
    <source>
        <dbReference type="ARBA" id="ARBA00022723"/>
    </source>
</evidence>
<dbReference type="OrthoDB" id="4662583at2759"/>
<organism evidence="6 7">
    <name type="scientific">Penicillium angulare</name>
    <dbReference type="NCBI Taxonomy" id="116970"/>
    <lineage>
        <taxon>Eukaryota</taxon>
        <taxon>Fungi</taxon>
        <taxon>Dikarya</taxon>
        <taxon>Ascomycota</taxon>
        <taxon>Pezizomycotina</taxon>
        <taxon>Eurotiomycetes</taxon>
        <taxon>Eurotiomycetidae</taxon>
        <taxon>Eurotiales</taxon>
        <taxon>Aspergillaceae</taxon>
        <taxon>Penicillium</taxon>
    </lineage>
</organism>
<dbReference type="EMBL" id="JAPQKH010000007">
    <property type="protein sequence ID" value="KAJ5088342.1"/>
    <property type="molecule type" value="Genomic_DNA"/>
</dbReference>
<keyword evidence="5" id="KW-0732">Signal</keyword>
<dbReference type="InterPro" id="IPR037217">
    <property type="entry name" value="Trp/Indoleamine_2_3_dOase-like"/>
</dbReference>
<keyword evidence="3 4" id="KW-0408">Iron</keyword>
<gene>
    <name evidence="6" type="ORF">N7456_011958</name>
</gene>
<keyword evidence="4" id="KW-0349">Heme</keyword>